<accession>A0A370S976</accession>
<name>A0A370S976_PSEJE</name>
<gene>
    <name evidence="1" type="ORF">DEU51_11478</name>
</gene>
<organism evidence="1 2">
    <name type="scientific">Pseudomonas jessenii</name>
    <dbReference type="NCBI Taxonomy" id="77298"/>
    <lineage>
        <taxon>Bacteria</taxon>
        <taxon>Pseudomonadati</taxon>
        <taxon>Pseudomonadota</taxon>
        <taxon>Gammaproteobacteria</taxon>
        <taxon>Pseudomonadales</taxon>
        <taxon>Pseudomonadaceae</taxon>
        <taxon>Pseudomonas</taxon>
    </lineage>
</organism>
<dbReference type="AlphaFoldDB" id="A0A370S976"/>
<dbReference type="EMBL" id="QRAV01000014">
    <property type="protein sequence ID" value="RDL16221.1"/>
    <property type="molecule type" value="Genomic_DNA"/>
</dbReference>
<evidence type="ECO:0000313" key="1">
    <source>
        <dbReference type="EMBL" id="RDL16221.1"/>
    </source>
</evidence>
<dbReference type="Proteomes" id="UP000255365">
    <property type="component" value="Unassembled WGS sequence"/>
</dbReference>
<protein>
    <submittedName>
        <fullName evidence="1">Uncharacterized protein</fullName>
    </submittedName>
</protein>
<sequence>MLSKTTTSQDEKRVVAFEKTTVKIFLVATDDSIAIRDPGFSIKNNMVDVEYCGLQPLSFDSTFLALGEHDVKDHPVSHHAKWLTFELLACQLD</sequence>
<comment type="caution">
    <text evidence="1">The sequence shown here is derived from an EMBL/GenBank/DDBJ whole genome shotgun (WGS) entry which is preliminary data.</text>
</comment>
<proteinExistence type="predicted"/>
<evidence type="ECO:0000313" key="2">
    <source>
        <dbReference type="Proteomes" id="UP000255365"/>
    </source>
</evidence>
<reference evidence="1 2" key="1">
    <citation type="submission" date="2018-07" db="EMBL/GenBank/DDBJ databases">
        <title>Genome sequencing of rice bacterial endophytes.</title>
        <authorList>
            <person name="Venturi V."/>
        </authorList>
    </citation>
    <scope>NUCLEOTIDE SEQUENCE [LARGE SCALE GENOMIC DNA]</scope>
    <source>
        <strain evidence="1 2">E2333</strain>
    </source>
</reference>